<sequence length="42" mass="4740">SEKRSNLYWVGGWEAKRTLKIRQSPPFLTAAAHNLTRKASIG</sequence>
<gene>
    <name evidence="1" type="ORF">S03H2_68652</name>
</gene>
<name>X1KTK2_9ZZZZ</name>
<reference evidence="1" key="1">
    <citation type="journal article" date="2014" name="Front. Microbiol.">
        <title>High frequency of phylogenetically diverse reductive dehalogenase-homologous genes in deep subseafloor sedimentary metagenomes.</title>
        <authorList>
            <person name="Kawai M."/>
            <person name="Futagami T."/>
            <person name="Toyoda A."/>
            <person name="Takaki Y."/>
            <person name="Nishi S."/>
            <person name="Hori S."/>
            <person name="Arai W."/>
            <person name="Tsubouchi T."/>
            <person name="Morono Y."/>
            <person name="Uchiyama I."/>
            <person name="Ito T."/>
            <person name="Fujiyama A."/>
            <person name="Inagaki F."/>
            <person name="Takami H."/>
        </authorList>
    </citation>
    <scope>NUCLEOTIDE SEQUENCE</scope>
    <source>
        <strain evidence="1">Expedition CK06-06</strain>
    </source>
</reference>
<comment type="caution">
    <text evidence="1">The sequence shown here is derived from an EMBL/GenBank/DDBJ whole genome shotgun (WGS) entry which is preliminary data.</text>
</comment>
<feature type="non-terminal residue" evidence="1">
    <location>
        <position position="1"/>
    </location>
</feature>
<dbReference type="EMBL" id="BARU01045174">
    <property type="protein sequence ID" value="GAH85338.1"/>
    <property type="molecule type" value="Genomic_DNA"/>
</dbReference>
<proteinExistence type="predicted"/>
<organism evidence="1">
    <name type="scientific">marine sediment metagenome</name>
    <dbReference type="NCBI Taxonomy" id="412755"/>
    <lineage>
        <taxon>unclassified sequences</taxon>
        <taxon>metagenomes</taxon>
        <taxon>ecological metagenomes</taxon>
    </lineage>
</organism>
<protein>
    <submittedName>
        <fullName evidence="1">Uncharacterized protein</fullName>
    </submittedName>
</protein>
<dbReference type="AlphaFoldDB" id="X1KTK2"/>
<accession>X1KTK2</accession>
<evidence type="ECO:0000313" key="1">
    <source>
        <dbReference type="EMBL" id="GAH85338.1"/>
    </source>
</evidence>